<feature type="signal peptide" evidence="2">
    <location>
        <begin position="1"/>
        <end position="20"/>
    </location>
</feature>
<gene>
    <name evidence="3" type="ORF">JIN84_21890</name>
</gene>
<keyword evidence="4" id="KW-1185">Reference proteome</keyword>
<evidence type="ECO:0000256" key="2">
    <source>
        <dbReference type="SAM" id="SignalP"/>
    </source>
</evidence>
<accession>A0A934VCF4</accession>
<dbReference type="RefSeq" id="WP_200353236.1">
    <property type="nucleotide sequence ID" value="NZ_BAABHZ010000002.1"/>
</dbReference>
<dbReference type="EMBL" id="JAENIK010000013">
    <property type="protein sequence ID" value="MBK1818288.1"/>
    <property type="molecule type" value="Genomic_DNA"/>
</dbReference>
<name>A0A934VCF4_9BACT</name>
<organism evidence="3 4">
    <name type="scientific">Luteolibacter yonseiensis</name>
    <dbReference type="NCBI Taxonomy" id="1144680"/>
    <lineage>
        <taxon>Bacteria</taxon>
        <taxon>Pseudomonadati</taxon>
        <taxon>Verrucomicrobiota</taxon>
        <taxon>Verrucomicrobiia</taxon>
        <taxon>Verrucomicrobiales</taxon>
        <taxon>Verrucomicrobiaceae</taxon>
        <taxon>Luteolibacter</taxon>
    </lineage>
</organism>
<evidence type="ECO:0000313" key="4">
    <source>
        <dbReference type="Proteomes" id="UP000600139"/>
    </source>
</evidence>
<sequence>MHPKKLIPILLACLTVHSHALTPEATKAGEELAAALQEEIRELGPNMEQRNRVMTAQQYLRVLQSALGQQSGRELAQALENFDTYEAGEKVNQCATALRISLNNEDAEKTKKTISEMEAAIAAAAEAVTRAENPEDLDKIIGSLSRATRSSEDAESYNNPAIRKMVSEIGSARQFAIGWQDYLQASKSGNAAQAVRSLNTLATQNESLIPRSRIIARLTLEQADEDEISMVLDQVKKLDDMKEAIRKLGGLLAGSRNSSSENPGARETLQTLVKLEKTYRDSLAGLPVNIEVLQYSNDSSDRGSHFDTSALRAALLVLVLPRVLELPAEFKPGPGETVDAFLARAISDANHREDSEAAMRIEAIRLTLTRSSSMGDRELEAARDYSAGVKQVKAKQYMLAVVSLQKALKSGSDLVPAGKAGELLDSIRKDHPKEFEEGMMEFLTPRATPEYDYSRMPYRNYLQPGARFRDGDPRAQGGTTIVLPVPGKEVPKETTKPAAPSPAAGGKPPEPPAPVEKKE</sequence>
<feature type="chain" id="PRO_5037556090" evidence="2">
    <location>
        <begin position="21"/>
        <end position="519"/>
    </location>
</feature>
<keyword evidence="2" id="KW-0732">Signal</keyword>
<protein>
    <submittedName>
        <fullName evidence="3">Uncharacterized protein</fullName>
    </submittedName>
</protein>
<feature type="region of interest" description="Disordered" evidence="1">
    <location>
        <begin position="464"/>
        <end position="519"/>
    </location>
</feature>
<comment type="caution">
    <text evidence="3">The sequence shown here is derived from an EMBL/GenBank/DDBJ whole genome shotgun (WGS) entry which is preliminary data.</text>
</comment>
<feature type="compositionally biased region" description="Pro residues" evidence="1">
    <location>
        <begin position="508"/>
        <end position="519"/>
    </location>
</feature>
<evidence type="ECO:0000256" key="1">
    <source>
        <dbReference type="SAM" id="MobiDB-lite"/>
    </source>
</evidence>
<proteinExistence type="predicted"/>
<feature type="compositionally biased region" description="Low complexity" evidence="1">
    <location>
        <begin position="496"/>
        <end position="507"/>
    </location>
</feature>
<reference evidence="3" key="1">
    <citation type="submission" date="2021-01" db="EMBL/GenBank/DDBJ databases">
        <title>Modified the classification status of verrucomicrobia.</title>
        <authorList>
            <person name="Feng X."/>
        </authorList>
    </citation>
    <scope>NUCLEOTIDE SEQUENCE</scope>
    <source>
        <strain evidence="3">JCM 18052</strain>
    </source>
</reference>
<evidence type="ECO:0000313" key="3">
    <source>
        <dbReference type="EMBL" id="MBK1818288.1"/>
    </source>
</evidence>
<dbReference type="AlphaFoldDB" id="A0A934VCF4"/>
<dbReference type="Proteomes" id="UP000600139">
    <property type="component" value="Unassembled WGS sequence"/>
</dbReference>